<dbReference type="InterPro" id="IPR022573">
    <property type="entry name" value="DUF2887"/>
</dbReference>
<dbReference type="RefSeq" id="WP_200239877.1">
    <property type="nucleotide sequence ID" value="NZ_NRRV01000045.1"/>
</dbReference>
<dbReference type="PANTHER" id="PTHR35586">
    <property type="entry name" value="SLL1691 PROTEIN"/>
    <property type="match status" value="1"/>
</dbReference>
<evidence type="ECO:0000313" key="1">
    <source>
        <dbReference type="EMBL" id="MBK1632357.1"/>
    </source>
</evidence>
<dbReference type="Proteomes" id="UP000748752">
    <property type="component" value="Unassembled WGS sequence"/>
</dbReference>
<dbReference type="Pfam" id="PF11103">
    <property type="entry name" value="DUF2887"/>
    <property type="match status" value="1"/>
</dbReference>
<name>A0ABS1CKD0_9GAMM</name>
<protein>
    <recommendedName>
        <fullName evidence="3">Rpn family recombination-promoting nuclease/putative transposase</fullName>
    </recommendedName>
</protein>
<comment type="caution">
    <text evidence="1">The sequence shown here is derived from an EMBL/GenBank/DDBJ whole genome shotgun (WGS) entry which is preliminary data.</text>
</comment>
<proteinExistence type="predicted"/>
<organism evidence="1 2">
    <name type="scientific">Thiohalocapsa halophila</name>
    <dbReference type="NCBI Taxonomy" id="69359"/>
    <lineage>
        <taxon>Bacteria</taxon>
        <taxon>Pseudomonadati</taxon>
        <taxon>Pseudomonadota</taxon>
        <taxon>Gammaproteobacteria</taxon>
        <taxon>Chromatiales</taxon>
        <taxon>Chromatiaceae</taxon>
        <taxon>Thiohalocapsa</taxon>
    </lineage>
</organism>
<dbReference type="PANTHER" id="PTHR35586:SF2">
    <property type="entry name" value="SLL1542 PROTEIN"/>
    <property type="match status" value="1"/>
</dbReference>
<dbReference type="EMBL" id="NRRV01000045">
    <property type="protein sequence ID" value="MBK1632357.1"/>
    <property type="molecule type" value="Genomic_DNA"/>
</dbReference>
<evidence type="ECO:0008006" key="3">
    <source>
        <dbReference type="Google" id="ProtNLM"/>
    </source>
</evidence>
<reference evidence="1 2" key="1">
    <citation type="journal article" date="2020" name="Microorganisms">
        <title>Osmotic Adaptation and Compatible Solute Biosynthesis of Phototrophic Bacteria as Revealed from Genome Analyses.</title>
        <authorList>
            <person name="Imhoff J.F."/>
            <person name="Rahn T."/>
            <person name="Kunzel S."/>
            <person name="Keller A."/>
            <person name="Neulinger S.C."/>
        </authorList>
    </citation>
    <scope>NUCLEOTIDE SEQUENCE [LARGE SCALE GENOMIC DNA]</scope>
    <source>
        <strain evidence="1 2">DSM 6210</strain>
    </source>
</reference>
<accession>A0ABS1CKD0</accession>
<gene>
    <name evidence="1" type="ORF">CKO31_16760</name>
</gene>
<evidence type="ECO:0000313" key="2">
    <source>
        <dbReference type="Proteomes" id="UP000748752"/>
    </source>
</evidence>
<keyword evidence="2" id="KW-1185">Reference proteome</keyword>
<sequence length="394" mass="43703">MHTDALFYRLFQERPATVFELTGLAYDQNAGYRLSAVEVKQTAFRLDGLLAPSQGKTDAPLIFVEAQFQPKPDFYARWFAAIFLYLFRHDVTRPWRAVVVYPDRGTDQDIPPAYAPLADAGLLQRVFLTDFLKTEETAVGVRLARLVVLDRATAAAEARALATTSRPSCSIRARPLPAPHRQAVGTSRLRFLCRDASEEMDDRACFRSALHSSRFRRAEAVTARFTRPSAPLSAKRDPYALLTMTPTEARPRPRLRPVGAASLPRLVTGNRQARRNSRGTESSAAHWERRLSSRLAAVAARCRVGGVSSQDIRADPLPARRPCRAWRRIRAGGVAAPLALGTVGAASIPRRCRTTVRPVLRNRSSPGTRKRPDGYAVDSPCTTRIRRALAQTPP</sequence>